<keyword evidence="2" id="KW-1133">Transmembrane helix</keyword>
<feature type="transmembrane region" description="Helical" evidence="2">
    <location>
        <begin position="310"/>
        <end position="336"/>
    </location>
</feature>
<dbReference type="AlphaFoldDB" id="A0AAE0T404"/>
<keyword evidence="2" id="KW-0472">Membrane</keyword>
<evidence type="ECO:0000256" key="2">
    <source>
        <dbReference type="SAM" id="Phobius"/>
    </source>
</evidence>
<evidence type="ECO:0000313" key="3">
    <source>
        <dbReference type="EMBL" id="KAK3603336.1"/>
    </source>
</evidence>
<reference evidence="3" key="3">
    <citation type="submission" date="2023-05" db="EMBL/GenBank/DDBJ databases">
        <authorList>
            <person name="Smith C.H."/>
        </authorList>
    </citation>
    <scope>NUCLEOTIDE SEQUENCE</scope>
    <source>
        <strain evidence="3">CHS0354</strain>
        <tissue evidence="3">Mantle</tissue>
    </source>
</reference>
<dbReference type="CDD" id="cd22823">
    <property type="entry name" value="Gal_Rha_Lectin"/>
    <property type="match status" value="1"/>
</dbReference>
<dbReference type="Proteomes" id="UP001195483">
    <property type="component" value="Unassembled WGS sequence"/>
</dbReference>
<keyword evidence="2" id="KW-0812">Transmembrane</keyword>
<sequence>MSNIITILCAQAILAYNQVSSKESSACYGTNIACNFYSLECKETELIRLNTLQYGYKRGKDCYKSDEACKGDGGCCRYDKSDCTNKLHGETLFDIYTNCSGKSTCGPFQAPWVGMSYCGPMSEVITSDYLTINYECIDKKENLDICDIQKLLSDHVYLILDGSKKTSANFSPEGSCFCTFTGIGMKSVTSIAVTILDVRLAKSGKRPSDCTSTRFKIQNETFVKKCTLGRPMSNFYQNLNLEYILTNDTLDISLEGMNNNETFDYPALIWLQVKESPWNRTLESEIGNEGNLRTKTTYQDADTSDVKANVLAGVMTPLILGILMTALIILVTFVTCRSKRSDRHMMGTTEVTCIDVESETETPIKSLTMSKEASSDSEMELTQLSSN</sequence>
<gene>
    <name evidence="3" type="ORF">CHS0354_025944</name>
</gene>
<reference evidence="3" key="1">
    <citation type="journal article" date="2021" name="Genome Biol. Evol.">
        <title>A High-Quality Reference Genome for a Parasitic Bivalve with Doubly Uniparental Inheritance (Bivalvia: Unionida).</title>
        <authorList>
            <person name="Smith C.H."/>
        </authorList>
    </citation>
    <scope>NUCLEOTIDE SEQUENCE</scope>
    <source>
        <strain evidence="3">CHS0354</strain>
    </source>
</reference>
<comment type="caution">
    <text evidence="3">The sequence shown here is derived from an EMBL/GenBank/DDBJ whole genome shotgun (WGS) entry which is preliminary data.</text>
</comment>
<reference evidence="3" key="2">
    <citation type="journal article" date="2021" name="Genome Biol. Evol.">
        <title>Developing a high-quality reference genome for a parasitic bivalve with doubly uniparental inheritance (Bivalvia: Unionida).</title>
        <authorList>
            <person name="Smith C.H."/>
        </authorList>
    </citation>
    <scope>NUCLEOTIDE SEQUENCE</scope>
    <source>
        <strain evidence="3">CHS0354</strain>
        <tissue evidence="3">Mantle</tissue>
    </source>
</reference>
<proteinExistence type="predicted"/>
<feature type="region of interest" description="Disordered" evidence="1">
    <location>
        <begin position="365"/>
        <end position="387"/>
    </location>
</feature>
<dbReference type="EMBL" id="JAEAOA010001549">
    <property type="protein sequence ID" value="KAK3603336.1"/>
    <property type="molecule type" value="Genomic_DNA"/>
</dbReference>
<accession>A0AAE0T404</accession>
<organism evidence="3 4">
    <name type="scientific">Potamilus streckersoni</name>
    <dbReference type="NCBI Taxonomy" id="2493646"/>
    <lineage>
        <taxon>Eukaryota</taxon>
        <taxon>Metazoa</taxon>
        <taxon>Spiralia</taxon>
        <taxon>Lophotrochozoa</taxon>
        <taxon>Mollusca</taxon>
        <taxon>Bivalvia</taxon>
        <taxon>Autobranchia</taxon>
        <taxon>Heteroconchia</taxon>
        <taxon>Palaeoheterodonta</taxon>
        <taxon>Unionida</taxon>
        <taxon>Unionoidea</taxon>
        <taxon>Unionidae</taxon>
        <taxon>Ambleminae</taxon>
        <taxon>Lampsilini</taxon>
        <taxon>Potamilus</taxon>
    </lineage>
</organism>
<keyword evidence="4" id="KW-1185">Reference proteome</keyword>
<protein>
    <submittedName>
        <fullName evidence="3">Uncharacterized protein</fullName>
    </submittedName>
</protein>
<name>A0AAE0T404_9BIVA</name>
<evidence type="ECO:0000313" key="4">
    <source>
        <dbReference type="Proteomes" id="UP001195483"/>
    </source>
</evidence>
<evidence type="ECO:0000256" key="1">
    <source>
        <dbReference type="SAM" id="MobiDB-lite"/>
    </source>
</evidence>